<accession>A0A157SWW2</accession>
<reference evidence="1 2" key="1">
    <citation type="submission" date="2016-04" db="EMBL/GenBank/DDBJ databases">
        <authorList>
            <consortium name="Pathogen Informatics"/>
        </authorList>
    </citation>
    <scope>NUCLEOTIDE SEQUENCE [LARGE SCALE GENOMIC DNA]</scope>
    <source>
        <strain evidence="1 2">H050680373</strain>
    </source>
</reference>
<protein>
    <submittedName>
        <fullName evidence="1">Uncharacterized protein</fullName>
    </submittedName>
</protein>
<proteinExistence type="predicted"/>
<dbReference type="EMBL" id="FKIF01000010">
    <property type="protein sequence ID" value="SAI74553.1"/>
    <property type="molecule type" value="Genomic_DNA"/>
</dbReference>
<dbReference type="STRING" id="288768.SAMEA3906486_05269"/>
<organism evidence="1 2">
    <name type="scientific">Bordetella ansorpii</name>
    <dbReference type="NCBI Taxonomy" id="288768"/>
    <lineage>
        <taxon>Bacteria</taxon>
        <taxon>Pseudomonadati</taxon>
        <taxon>Pseudomonadota</taxon>
        <taxon>Betaproteobacteria</taxon>
        <taxon>Burkholderiales</taxon>
        <taxon>Alcaligenaceae</taxon>
        <taxon>Bordetella</taxon>
    </lineage>
</organism>
<dbReference type="OrthoDB" id="8613813at2"/>
<evidence type="ECO:0000313" key="2">
    <source>
        <dbReference type="Proteomes" id="UP000076848"/>
    </source>
</evidence>
<name>A0A157SWW2_9BORD</name>
<dbReference type="AlphaFoldDB" id="A0A157SWW2"/>
<gene>
    <name evidence="1" type="ORF">SAMEA3906486_05269</name>
</gene>
<keyword evidence="2" id="KW-1185">Reference proteome</keyword>
<sequence>MSDLATANARVLGSRQAEATGPLALRTYAAAETGSNLSVLRTSALGSASLTTNTGTAVSNGSNLYLGLATGGSGAELRPVNTAYYPRIHA</sequence>
<dbReference type="Proteomes" id="UP000076848">
    <property type="component" value="Unassembled WGS sequence"/>
</dbReference>
<dbReference type="RefSeq" id="WP_156513551.1">
    <property type="nucleotide sequence ID" value="NZ_FKIF01000010.1"/>
</dbReference>
<evidence type="ECO:0000313" key="1">
    <source>
        <dbReference type="EMBL" id="SAI74553.1"/>
    </source>
</evidence>